<evidence type="ECO:0000256" key="10">
    <source>
        <dbReference type="ARBA" id="ARBA00023136"/>
    </source>
</evidence>
<feature type="domain" description="ENTH" evidence="12">
    <location>
        <begin position="10"/>
        <end position="164"/>
    </location>
</feature>
<keyword evidence="4" id="KW-0963">Cytoplasm</keyword>
<dbReference type="InterPro" id="IPR003903">
    <property type="entry name" value="UIM_dom"/>
</dbReference>
<dbReference type="GO" id="GO:0000147">
    <property type="term" value="P:actin cortical patch assembly"/>
    <property type="evidence" value="ECO:0007669"/>
    <property type="project" value="UniProtKB-ARBA"/>
</dbReference>
<feature type="region of interest" description="Disordered" evidence="11">
    <location>
        <begin position="332"/>
        <end position="459"/>
    </location>
</feature>
<dbReference type="CDD" id="cd16991">
    <property type="entry name" value="ENTH_Ent1_Ent2"/>
    <property type="match status" value="1"/>
</dbReference>
<evidence type="ECO:0000256" key="1">
    <source>
        <dbReference type="ARBA" id="ARBA00004170"/>
    </source>
</evidence>
<organism evidence="13 14">
    <name type="scientific">Cordyceps confragosa</name>
    <name type="common">Lecanicillium lecanii</name>
    <dbReference type="NCBI Taxonomy" id="2714763"/>
    <lineage>
        <taxon>Eukaryota</taxon>
        <taxon>Fungi</taxon>
        <taxon>Dikarya</taxon>
        <taxon>Ascomycota</taxon>
        <taxon>Pezizomycotina</taxon>
        <taxon>Sordariomycetes</taxon>
        <taxon>Hypocreomycetidae</taxon>
        <taxon>Hypocreales</taxon>
        <taxon>Cordycipitaceae</taxon>
        <taxon>Akanthomyces</taxon>
    </lineage>
</organism>
<dbReference type="EMBL" id="LUKN01003976">
    <property type="protein sequence ID" value="OAQ96701.1"/>
    <property type="molecule type" value="Genomic_DNA"/>
</dbReference>
<dbReference type="PANTHER" id="PTHR12276:SF110">
    <property type="entry name" value="EPSIN-1-RELATED"/>
    <property type="match status" value="1"/>
</dbReference>
<reference evidence="13 14" key="1">
    <citation type="submission" date="2016-03" db="EMBL/GenBank/DDBJ databases">
        <title>Fine-scale spatial genetic structure of a fungal parasite of coffee scale insects.</title>
        <authorList>
            <person name="Jackson D."/>
            <person name="Zemenick K.A."/>
            <person name="Malloure B."/>
            <person name="Quandt C.A."/>
            <person name="James T.Y."/>
        </authorList>
    </citation>
    <scope>NUCLEOTIDE SEQUENCE [LARGE SCALE GENOMIC DNA]</scope>
    <source>
        <strain evidence="13 14">UM487</strain>
    </source>
</reference>
<feature type="compositionally biased region" description="Basic and acidic residues" evidence="11">
    <location>
        <begin position="240"/>
        <end position="259"/>
    </location>
</feature>
<dbReference type="SMART" id="SM00273">
    <property type="entry name" value="ENTH"/>
    <property type="match status" value="1"/>
</dbReference>
<comment type="subcellular location">
    <subcellularLocation>
        <location evidence="2">Cytoplasm</location>
    </subcellularLocation>
    <subcellularLocation>
        <location evidence="1">Membrane</location>
        <topology evidence="1">Peripheral membrane protein</topology>
    </subcellularLocation>
</comment>
<keyword evidence="10" id="KW-0472">Membrane</keyword>
<dbReference type="Gene3D" id="1.25.40.90">
    <property type="match status" value="1"/>
</dbReference>
<keyword evidence="9" id="KW-0446">Lipid-binding</keyword>
<dbReference type="SMART" id="SM00726">
    <property type="entry name" value="UIM"/>
    <property type="match status" value="2"/>
</dbReference>
<dbReference type="GO" id="GO:0005886">
    <property type="term" value="C:plasma membrane"/>
    <property type="evidence" value="ECO:0007669"/>
    <property type="project" value="TreeGrafter"/>
</dbReference>
<dbReference type="FunFam" id="1.25.40.90:FF:000010">
    <property type="entry name" value="EH domain binding protein"/>
    <property type="match status" value="1"/>
</dbReference>
<feature type="compositionally biased region" description="Low complexity" evidence="11">
    <location>
        <begin position="566"/>
        <end position="583"/>
    </location>
</feature>
<dbReference type="GO" id="GO:0070530">
    <property type="term" value="F:K63-linked polyubiquitin modification-dependent protein binding"/>
    <property type="evidence" value="ECO:0007669"/>
    <property type="project" value="UniProtKB-ARBA"/>
</dbReference>
<dbReference type="GO" id="GO:0005543">
    <property type="term" value="F:phospholipid binding"/>
    <property type="evidence" value="ECO:0007669"/>
    <property type="project" value="TreeGrafter"/>
</dbReference>
<dbReference type="SUPFAM" id="SSF48464">
    <property type="entry name" value="ENTH/VHS domain"/>
    <property type="match status" value="1"/>
</dbReference>
<feature type="compositionally biased region" description="Low complexity" evidence="11">
    <location>
        <begin position="349"/>
        <end position="381"/>
    </location>
</feature>
<keyword evidence="6" id="KW-0597">Phosphoprotein</keyword>
<keyword evidence="7" id="KW-0677">Repeat</keyword>
<keyword evidence="14" id="KW-1185">Reference proteome</keyword>
<dbReference type="GO" id="GO:0030125">
    <property type="term" value="C:clathrin vesicle coat"/>
    <property type="evidence" value="ECO:0007669"/>
    <property type="project" value="TreeGrafter"/>
</dbReference>
<dbReference type="OMA" id="STEFYDI"/>
<feature type="compositionally biased region" description="Polar residues" evidence="11">
    <location>
        <begin position="274"/>
        <end position="291"/>
    </location>
</feature>
<evidence type="ECO:0000256" key="7">
    <source>
        <dbReference type="ARBA" id="ARBA00022737"/>
    </source>
</evidence>
<evidence type="ECO:0000256" key="5">
    <source>
        <dbReference type="ARBA" id="ARBA00022499"/>
    </source>
</evidence>
<dbReference type="Pfam" id="PF01417">
    <property type="entry name" value="ENTH"/>
    <property type="match status" value="1"/>
</dbReference>
<dbReference type="AlphaFoldDB" id="A0A179I4A7"/>
<evidence type="ECO:0000256" key="2">
    <source>
        <dbReference type="ARBA" id="ARBA00004496"/>
    </source>
</evidence>
<evidence type="ECO:0000313" key="13">
    <source>
        <dbReference type="EMBL" id="OAQ96701.1"/>
    </source>
</evidence>
<dbReference type="OrthoDB" id="4033880at2759"/>
<dbReference type="PROSITE" id="PS50942">
    <property type="entry name" value="ENTH"/>
    <property type="match status" value="1"/>
</dbReference>
<keyword evidence="5" id="KW-1017">Isopeptide bond</keyword>
<evidence type="ECO:0000256" key="4">
    <source>
        <dbReference type="ARBA" id="ARBA00022490"/>
    </source>
</evidence>
<feature type="compositionally biased region" description="Low complexity" evidence="11">
    <location>
        <begin position="443"/>
        <end position="459"/>
    </location>
</feature>
<feature type="region of interest" description="Disordered" evidence="11">
    <location>
        <begin position="165"/>
        <end position="291"/>
    </location>
</feature>
<dbReference type="GO" id="GO:0006897">
    <property type="term" value="P:endocytosis"/>
    <property type="evidence" value="ECO:0007669"/>
    <property type="project" value="TreeGrafter"/>
</dbReference>
<evidence type="ECO:0000256" key="6">
    <source>
        <dbReference type="ARBA" id="ARBA00022553"/>
    </source>
</evidence>
<feature type="compositionally biased region" description="Polar residues" evidence="11">
    <location>
        <begin position="332"/>
        <end position="342"/>
    </location>
</feature>
<proteinExistence type="inferred from homology"/>
<evidence type="ECO:0000256" key="8">
    <source>
        <dbReference type="ARBA" id="ARBA00022843"/>
    </source>
</evidence>
<feature type="compositionally biased region" description="Polar residues" evidence="11">
    <location>
        <begin position="554"/>
        <end position="565"/>
    </location>
</feature>
<evidence type="ECO:0000313" key="14">
    <source>
        <dbReference type="Proteomes" id="UP000243081"/>
    </source>
</evidence>
<gene>
    <name evidence="13" type="ORF">LLEC1_01779</name>
</gene>
<dbReference type="GO" id="GO:0030276">
    <property type="term" value="F:clathrin binding"/>
    <property type="evidence" value="ECO:0007669"/>
    <property type="project" value="TreeGrafter"/>
</dbReference>
<name>A0A179I4A7_CORDF</name>
<sequence length="583" mass="65554">MSKVMRSIKNVTHGYSSIQAKVREATSNDPWGPTGTQMSEIAQMTFNTSTEFYEIMDMLDKRLNDKGKNWRHVLKALKVLDYCLHEGSELVVTWARQSLYVIKTLREFQYIDEDGRDVGQNGMMLDKIVQKMQSSANPRNSTVRVAAKELTSLILDEERLRAERTDRKSWKSRVTGLEEHMPEHMGSSSQPQRRPNRRPQNDEDDAEYRLALEASRAQEEEDRKKRESRQRGGGIDDPDLEKALKLSKEEDERRRRDVEDQNANALFGFDEPAQPSQPQPTGLNQGYQQGNQVNFMGNPIDQSQMMGQPTGYMQNPYHTGMVPNQTGFPNYNNNGFGMQQTGMGMDPYGQQQQQQQQPTPSFQQQQSTGFNPYAQQQMQPTEPTPQPGSNNPWATNQSQQSLKPMQTGSNNPFAQFNNRPQASSPVSTLSALPEQKTLSTFGQQQQQQFPQAQPQQPQMNFNQSQASLNNQPKKELSDHESRLNALLASGDGMDTYGNTGDIRIPAQHTAPGVFMNSAGSGSARLQPDATGNNPFMRPQFTGMPNINYGGQNGATGQPQNNPFGTQQQPQRQGQQPGQDLIQF</sequence>
<feature type="region of interest" description="Disordered" evidence="11">
    <location>
        <begin position="538"/>
        <end position="583"/>
    </location>
</feature>
<comment type="similarity">
    <text evidence="3">Belongs to the epsin family.</text>
</comment>
<dbReference type="PANTHER" id="PTHR12276">
    <property type="entry name" value="EPSIN/ENT-RELATED"/>
    <property type="match status" value="1"/>
</dbReference>
<dbReference type="GO" id="GO:0007015">
    <property type="term" value="P:actin filament organization"/>
    <property type="evidence" value="ECO:0007669"/>
    <property type="project" value="TreeGrafter"/>
</dbReference>
<feature type="compositionally biased region" description="Basic and acidic residues" evidence="11">
    <location>
        <begin position="216"/>
        <end position="225"/>
    </location>
</feature>
<dbReference type="InterPro" id="IPR013809">
    <property type="entry name" value="ENTH"/>
</dbReference>
<dbReference type="InterPro" id="IPR008942">
    <property type="entry name" value="ENTH_VHS"/>
</dbReference>
<dbReference type="Proteomes" id="UP000243081">
    <property type="component" value="Unassembled WGS sequence"/>
</dbReference>
<evidence type="ECO:0000256" key="3">
    <source>
        <dbReference type="ARBA" id="ARBA00010130"/>
    </source>
</evidence>
<accession>A0A179I4A7</accession>
<protein>
    <recommendedName>
        <fullName evidence="12">ENTH domain-containing protein</fullName>
    </recommendedName>
</protein>
<evidence type="ECO:0000256" key="11">
    <source>
        <dbReference type="SAM" id="MobiDB-lite"/>
    </source>
</evidence>
<dbReference type="PROSITE" id="PS50330">
    <property type="entry name" value="UIM"/>
    <property type="match status" value="2"/>
</dbReference>
<dbReference type="GO" id="GO:0005768">
    <property type="term" value="C:endosome"/>
    <property type="evidence" value="ECO:0007669"/>
    <property type="project" value="TreeGrafter"/>
</dbReference>
<comment type="caution">
    <text evidence="13">The sequence shown here is derived from an EMBL/GenBank/DDBJ whole genome shotgun (WGS) entry which is preliminary data.</text>
</comment>
<evidence type="ECO:0000256" key="9">
    <source>
        <dbReference type="ARBA" id="ARBA00023121"/>
    </source>
</evidence>
<evidence type="ECO:0000259" key="12">
    <source>
        <dbReference type="PROSITE" id="PS50942"/>
    </source>
</evidence>
<feature type="compositionally biased region" description="Polar residues" evidence="11">
    <location>
        <begin position="388"/>
        <end position="442"/>
    </location>
</feature>
<keyword evidence="8" id="KW-0832">Ubl conjugation</keyword>